<evidence type="ECO:0000259" key="1">
    <source>
        <dbReference type="PROSITE" id="PS50914"/>
    </source>
</evidence>
<keyword evidence="3" id="KW-1185">Reference proteome</keyword>
<feature type="domain" description="BON" evidence="1">
    <location>
        <begin position="18"/>
        <end position="86"/>
    </location>
</feature>
<gene>
    <name evidence="2" type="ORF">AU381_06180</name>
</gene>
<sequence>MSSEHPIYSHKDDDPHLTDDDLAQKVLRFLRYATFIDTSDIDVIALGTMVVLSGTVAREADIACAGDAAASVIGVQSVENRLTARPGEAAD</sequence>
<organism evidence="2 3">
    <name type="scientific">Sinorhizobium glycinis</name>
    <dbReference type="NCBI Taxonomy" id="1472378"/>
    <lineage>
        <taxon>Bacteria</taxon>
        <taxon>Pseudomonadati</taxon>
        <taxon>Pseudomonadota</taxon>
        <taxon>Alphaproteobacteria</taxon>
        <taxon>Hyphomicrobiales</taxon>
        <taxon>Rhizobiaceae</taxon>
        <taxon>Sinorhizobium/Ensifer group</taxon>
        <taxon>Sinorhizobium</taxon>
    </lineage>
</organism>
<name>A0A178Y1V1_9HYPH</name>
<accession>A0A178Y1V1</accession>
<protein>
    <submittedName>
        <fullName evidence="2">Transporter</fullName>
    </submittedName>
</protein>
<dbReference type="Gene3D" id="3.30.1340.30">
    <property type="match status" value="1"/>
</dbReference>
<evidence type="ECO:0000313" key="3">
    <source>
        <dbReference type="Proteomes" id="UP000094025"/>
    </source>
</evidence>
<dbReference type="Proteomes" id="UP000094025">
    <property type="component" value="Unassembled WGS sequence"/>
</dbReference>
<dbReference type="InterPro" id="IPR007055">
    <property type="entry name" value="BON_dom"/>
</dbReference>
<proteinExistence type="predicted"/>
<reference evidence="2 3" key="1">
    <citation type="journal article" date="2016" name="Int. J. Syst. Evol. Microbiol.">
        <title>Ensifer glycinis sp. nov., an novel rhizobial species associated with Glycine spp.</title>
        <authorList>
            <person name="Yan H."/>
            <person name="Yan J."/>
            <person name="Sui X.H."/>
            <person name="Wang E.T."/>
            <person name="Chen W.X."/>
            <person name="Zhang X.X."/>
            <person name="Chen W.F."/>
        </authorList>
    </citation>
    <scope>NUCLEOTIDE SEQUENCE [LARGE SCALE GENOMIC DNA]</scope>
    <source>
        <strain evidence="2 3">CCBAU 23380</strain>
    </source>
</reference>
<dbReference type="OrthoDB" id="8393951at2"/>
<evidence type="ECO:0000313" key="2">
    <source>
        <dbReference type="EMBL" id="OAP41447.1"/>
    </source>
</evidence>
<dbReference type="Pfam" id="PF04972">
    <property type="entry name" value="BON"/>
    <property type="match status" value="1"/>
</dbReference>
<dbReference type="EMBL" id="LPUX01000053">
    <property type="protein sequence ID" value="OAP41447.1"/>
    <property type="molecule type" value="Genomic_DNA"/>
</dbReference>
<comment type="caution">
    <text evidence="2">The sequence shown here is derived from an EMBL/GenBank/DDBJ whole genome shotgun (WGS) entry which is preliminary data.</text>
</comment>
<dbReference type="RefSeq" id="WP_064241736.1">
    <property type="nucleotide sequence ID" value="NZ_LPUX01000053.1"/>
</dbReference>
<dbReference type="STRING" id="1472378.AU381_06180"/>
<dbReference type="PROSITE" id="PS50914">
    <property type="entry name" value="BON"/>
    <property type="match status" value="1"/>
</dbReference>
<dbReference type="AlphaFoldDB" id="A0A178Y1V1"/>